<evidence type="ECO:0000313" key="8">
    <source>
        <dbReference type="EMBL" id="KAF2180272.1"/>
    </source>
</evidence>
<feature type="compositionally biased region" description="Basic and acidic residues" evidence="7">
    <location>
        <begin position="390"/>
        <end position="412"/>
    </location>
</feature>
<keyword evidence="3" id="KW-1015">Disulfide bond</keyword>
<evidence type="ECO:0000256" key="1">
    <source>
        <dbReference type="ARBA" id="ARBA00008595"/>
    </source>
</evidence>
<accession>A0A6A6DPH3</accession>
<evidence type="ECO:0000313" key="9">
    <source>
        <dbReference type="Proteomes" id="UP000800200"/>
    </source>
</evidence>
<comment type="similarity">
    <text evidence="1">Belongs to the paraoxonase family.</text>
</comment>
<reference evidence="8" key="1">
    <citation type="journal article" date="2020" name="Stud. Mycol.">
        <title>101 Dothideomycetes genomes: a test case for predicting lifestyles and emergence of pathogens.</title>
        <authorList>
            <person name="Haridas S."/>
            <person name="Albert R."/>
            <person name="Binder M."/>
            <person name="Bloem J."/>
            <person name="Labutti K."/>
            <person name="Salamov A."/>
            <person name="Andreopoulos B."/>
            <person name="Baker S."/>
            <person name="Barry K."/>
            <person name="Bills G."/>
            <person name="Bluhm B."/>
            <person name="Cannon C."/>
            <person name="Castanera R."/>
            <person name="Culley D."/>
            <person name="Daum C."/>
            <person name="Ezra D."/>
            <person name="Gonzalez J."/>
            <person name="Henrissat B."/>
            <person name="Kuo A."/>
            <person name="Liang C."/>
            <person name="Lipzen A."/>
            <person name="Lutzoni F."/>
            <person name="Magnuson J."/>
            <person name="Mondo S."/>
            <person name="Nolan M."/>
            <person name="Ohm R."/>
            <person name="Pangilinan J."/>
            <person name="Park H.-J."/>
            <person name="Ramirez L."/>
            <person name="Alfaro M."/>
            <person name="Sun H."/>
            <person name="Tritt A."/>
            <person name="Yoshinaga Y."/>
            <person name="Zwiers L.-H."/>
            <person name="Turgeon B."/>
            <person name="Goodwin S."/>
            <person name="Spatafora J."/>
            <person name="Crous P."/>
            <person name="Grigoriev I."/>
        </authorList>
    </citation>
    <scope>NUCLEOTIDE SEQUENCE</scope>
    <source>
        <strain evidence="8">CBS 207.26</strain>
    </source>
</reference>
<feature type="active site" description="Proton acceptor" evidence="5">
    <location>
        <position position="121"/>
    </location>
</feature>
<evidence type="ECO:0000256" key="7">
    <source>
        <dbReference type="SAM" id="MobiDB-lite"/>
    </source>
</evidence>
<feature type="binding site" evidence="6">
    <location>
        <position position="162"/>
    </location>
    <ligand>
        <name>Ca(2+)</name>
        <dbReference type="ChEBI" id="CHEBI:29108"/>
        <label>1</label>
        <note>catalytic</note>
    </ligand>
</feature>
<dbReference type="InterPro" id="IPR011042">
    <property type="entry name" value="6-blade_b-propeller_TolB-like"/>
</dbReference>
<dbReference type="InterPro" id="IPR051288">
    <property type="entry name" value="Serum_paraoxonase/arylesterase"/>
</dbReference>
<keyword evidence="6" id="KW-0479">Metal-binding</keyword>
<evidence type="ECO:0000256" key="4">
    <source>
        <dbReference type="ARBA" id="ARBA00023180"/>
    </source>
</evidence>
<comment type="cofactor">
    <cofactor evidence="6">
        <name>Ca(2+)</name>
        <dbReference type="ChEBI" id="CHEBI:29108"/>
    </cofactor>
    <text evidence="6">Binds 2 calcium ions per subunit.</text>
</comment>
<keyword evidence="2" id="KW-0378">Hydrolase</keyword>
<dbReference type="Proteomes" id="UP000800200">
    <property type="component" value="Unassembled WGS sequence"/>
</dbReference>
<dbReference type="InterPro" id="IPR002640">
    <property type="entry name" value="Arylesterase"/>
</dbReference>
<keyword evidence="6" id="KW-0106">Calcium</keyword>
<sequence>MSSRVKRRYRLTWLDRLENHTGPRILKPFLVVSGTRTQMLARMLRFTTSRARHSWLVETPPNAYALIGPGRGPTRWYSRVINRFWTAGQESLNESLWKYDLVSGQSTQLELIGLKGDFATHGLDVYSLPDDKTKIFLYAVNHARDGDSILVFSHVKVAGWADCVCGSFFFTNDHYHTSGPLRFLEEKYGPWYWATEVQYCDASGTTVQCKQAAGPFPGANGIAIWEDRLFVADSHVAKAYIFNVTENNHLIPIRTVFQGPRRHRRQHSCHSTTGDPIIAVIPNGVDIPRVNANVHRLGRDFLVPAAAVRIDVNKDYEPHLFYKDEGTKLSFMTTLAVDPYRGVAVGGSVLQYGGFMCCTELEKFCCSRAKHTKGCSCPMDEYQRTPAEAHPAKKGEIFEKREESSPGLDVRT</sequence>
<dbReference type="GO" id="GO:0004064">
    <property type="term" value="F:arylesterase activity"/>
    <property type="evidence" value="ECO:0007669"/>
    <property type="project" value="InterPro"/>
</dbReference>
<keyword evidence="4" id="KW-0325">Glycoprotein</keyword>
<dbReference type="AlphaFoldDB" id="A0A6A6DPH3"/>
<name>A0A6A6DPH3_9PEZI</name>
<feature type="binding site" evidence="6">
    <location>
        <position position="220"/>
    </location>
    <ligand>
        <name>Ca(2+)</name>
        <dbReference type="ChEBI" id="CHEBI:29108"/>
        <label>1</label>
        <note>catalytic</note>
    </ligand>
</feature>
<evidence type="ECO:0000256" key="6">
    <source>
        <dbReference type="PIRSR" id="PIRSR602640-2"/>
    </source>
</evidence>
<evidence type="ECO:0000256" key="3">
    <source>
        <dbReference type="ARBA" id="ARBA00023157"/>
    </source>
</evidence>
<dbReference type="GO" id="GO:0046872">
    <property type="term" value="F:metal ion binding"/>
    <property type="evidence" value="ECO:0007669"/>
    <property type="project" value="UniProtKB-KW"/>
</dbReference>
<dbReference type="SUPFAM" id="SSF63829">
    <property type="entry name" value="Calcium-dependent phosphotriesterase"/>
    <property type="match status" value="1"/>
</dbReference>
<gene>
    <name evidence="8" type="ORF">K469DRAFT_693427</name>
</gene>
<evidence type="ECO:0000256" key="2">
    <source>
        <dbReference type="ARBA" id="ARBA00022801"/>
    </source>
</evidence>
<feature type="binding site" evidence="6">
    <location>
        <position position="123"/>
    </location>
    <ligand>
        <name>Ca(2+)</name>
        <dbReference type="ChEBI" id="CHEBI:29108"/>
        <label>1</label>
        <note>catalytic</note>
    </ligand>
</feature>
<keyword evidence="9" id="KW-1185">Reference proteome</keyword>
<protein>
    <recommendedName>
        <fullName evidence="10">Calcium-dependent phosphotriesterase</fullName>
    </recommendedName>
</protein>
<proteinExistence type="inferred from homology"/>
<dbReference type="EMBL" id="ML994659">
    <property type="protein sequence ID" value="KAF2180272.1"/>
    <property type="molecule type" value="Genomic_DNA"/>
</dbReference>
<dbReference type="OrthoDB" id="5307922at2759"/>
<dbReference type="PANTHER" id="PTHR11799:SF12">
    <property type="entry name" value="PARAOXONASE-RELATED"/>
    <property type="match status" value="1"/>
</dbReference>
<dbReference type="PANTHER" id="PTHR11799">
    <property type="entry name" value="PARAOXONASE"/>
    <property type="match status" value="1"/>
</dbReference>
<feature type="region of interest" description="Disordered" evidence="7">
    <location>
        <begin position="386"/>
        <end position="412"/>
    </location>
</feature>
<organism evidence="8 9">
    <name type="scientific">Zopfia rhizophila CBS 207.26</name>
    <dbReference type="NCBI Taxonomy" id="1314779"/>
    <lineage>
        <taxon>Eukaryota</taxon>
        <taxon>Fungi</taxon>
        <taxon>Dikarya</taxon>
        <taxon>Ascomycota</taxon>
        <taxon>Pezizomycotina</taxon>
        <taxon>Dothideomycetes</taxon>
        <taxon>Dothideomycetes incertae sedis</taxon>
        <taxon>Zopfiaceae</taxon>
        <taxon>Zopfia</taxon>
    </lineage>
</organism>
<evidence type="ECO:0000256" key="5">
    <source>
        <dbReference type="PIRSR" id="PIRSR602640-1"/>
    </source>
</evidence>
<evidence type="ECO:0008006" key="10">
    <source>
        <dbReference type="Google" id="ProtNLM"/>
    </source>
</evidence>
<dbReference type="Gene3D" id="2.120.10.30">
    <property type="entry name" value="TolB, C-terminal domain"/>
    <property type="match status" value="2"/>
</dbReference>
<dbReference type="Pfam" id="PF01731">
    <property type="entry name" value="Arylesterase"/>
    <property type="match status" value="1"/>
</dbReference>